<evidence type="ECO:0000313" key="1">
    <source>
        <dbReference type="EMBL" id="CAD8122504.1"/>
    </source>
</evidence>
<name>A0A8S1R5F9_9CILI</name>
<reference evidence="1" key="1">
    <citation type="submission" date="2021-01" db="EMBL/GenBank/DDBJ databases">
        <authorList>
            <consortium name="Genoscope - CEA"/>
            <person name="William W."/>
        </authorList>
    </citation>
    <scope>NUCLEOTIDE SEQUENCE</scope>
</reference>
<gene>
    <name evidence="1" type="ORF">PSON_ATCC_30995.1.T1390016</name>
</gene>
<dbReference type="AlphaFoldDB" id="A0A8S1R5F9"/>
<dbReference type="Proteomes" id="UP000692954">
    <property type="component" value="Unassembled WGS sequence"/>
</dbReference>
<protein>
    <submittedName>
        <fullName evidence="1">Uncharacterized protein</fullName>
    </submittedName>
</protein>
<keyword evidence="2" id="KW-1185">Reference proteome</keyword>
<proteinExistence type="predicted"/>
<evidence type="ECO:0000313" key="2">
    <source>
        <dbReference type="Proteomes" id="UP000692954"/>
    </source>
</evidence>
<accession>A0A8S1R5F9</accession>
<sequence>MQNFQTSSEIKLGNQGIDFLSMNYDASEFIILRHTLLTYYRKVGKSYKIQQEMHNFISNWDIYDLILHPYEKFLGVIHKSNFKVCYTGLRFSQKKNKWLIYYNCQLLDVDNSLFFPLTFHLNPILNLINTTCNQALLEDQIGLFLLQVRQNTKKLRKYQIQGERIKYFDQKKLIISICHKKIFIYKYYHFQPLHVYNAKCNIFDIIFNDQGLIFIFCSSGLIIWDLNVQKRQQTIQLDPILKNLSDQLQLYYLQGVIIFSTNDKTFYQLTLDGNKNEKPIKLTKEFPKFLSNSKGNIFFLLEYHQSTAKSNKLRVYEQL</sequence>
<comment type="caution">
    <text evidence="1">The sequence shown here is derived from an EMBL/GenBank/DDBJ whole genome shotgun (WGS) entry which is preliminary data.</text>
</comment>
<dbReference type="EMBL" id="CAJJDN010000139">
    <property type="protein sequence ID" value="CAD8122504.1"/>
    <property type="molecule type" value="Genomic_DNA"/>
</dbReference>
<organism evidence="1 2">
    <name type="scientific">Paramecium sonneborni</name>
    <dbReference type="NCBI Taxonomy" id="65129"/>
    <lineage>
        <taxon>Eukaryota</taxon>
        <taxon>Sar</taxon>
        <taxon>Alveolata</taxon>
        <taxon>Ciliophora</taxon>
        <taxon>Intramacronucleata</taxon>
        <taxon>Oligohymenophorea</taxon>
        <taxon>Peniculida</taxon>
        <taxon>Parameciidae</taxon>
        <taxon>Paramecium</taxon>
    </lineage>
</organism>